<dbReference type="Proteomes" id="UP000256952">
    <property type="component" value="Chromosome CBM2613_a"/>
</dbReference>
<reference evidence="1 2" key="1">
    <citation type="submission" date="2018-01" db="EMBL/GenBank/DDBJ databases">
        <authorList>
            <person name="Clerissi C."/>
        </authorList>
    </citation>
    <scope>NUCLEOTIDE SEQUENCE [LARGE SCALE GENOMIC DNA]</scope>
    <source>
        <strain evidence="1">Cupriavidus taiwanensis STM 8556</strain>
    </source>
</reference>
<name>A0A976G2M4_9BURK</name>
<accession>A0A976G2M4</accession>
<proteinExistence type="predicted"/>
<evidence type="ECO:0000313" key="1">
    <source>
        <dbReference type="EMBL" id="SOZ62527.1"/>
    </source>
</evidence>
<sequence>MAAISPNELPEVCIIAKDLQVDPIRLSPHVSSLA</sequence>
<comment type="caution">
    <text evidence="1">The sequence shown here is derived from an EMBL/GenBank/DDBJ whole genome shotgun (WGS) entry which is preliminary data.</text>
</comment>
<gene>
    <name evidence="1" type="ORF">CBM2613_A330027</name>
</gene>
<dbReference type="EMBL" id="OFTH01000027">
    <property type="protein sequence ID" value="SOZ62527.1"/>
    <property type="molecule type" value="Genomic_DNA"/>
</dbReference>
<organism evidence="1 2">
    <name type="scientific">Cupriavidus taiwanensis</name>
    <dbReference type="NCBI Taxonomy" id="164546"/>
    <lineage>
        <taxon>Bacteria</taxon>
        <taxon>Pseudomonadati</taxon>
        <taxon>Pseudomonadota</taxon>
        <taxon>Betaproteobacteria</taxon>
        <taxon>Burkholderiales</taxon>
        <taxon>Burkholderiaceae</taxon>
        <taxon>Cupriavidus</taxon>
    </lineage>
</organism>
<evidence type="ECO:0000313" key="2">
    <source>
        <dbReference type="Proteomes" id="UP000256952"/>
    </source>
</evidence>
<protein>
    <submittedName>
        <fullName evidence="1">Uncharacterized protein</fullName>
    </submittedName>
</protein>
<dbReference type="AlphaFoldDB" id="A0A976G2M4"/>